<evidence type="ECO:0000256" key="1">
    <source>
        <dbReference type="SAM" id="MobiDB-lite"/>
    </source>
</evidence>
<dbReference type="OrthoDB" id="5598737at2759"/>
<dbReference type="PANTHER" id="PTHR35135:SF3">
    <property type="entry name" value="OS05G0517800 PROTEIN"/>
    <property type="match status" value="1"/>
</dbReference>
<dbReference type="EMBL" id="DF237087">
    <property type="protein sequence ID" value="GAQ83180.1"/>
    <property type="molecule type" value="Genomic_DNA"/>
</dbReference>
<organism evidence="2 3">
    <name type="scientific">Klebsormidium nitens</name>
    <name type="common">Green alga</name>
    <name type="synonym">Ulothrix nitens</name>
    <dbReference type="NCBI Taxonomy" id="105231"/>
    <lineage>
        <taxon>Eukaryota</taxon>
        <taxon>Viridiplantae</taxon>
        <taxon>Streptophyta</taxon>
        <taxon>Klebsormidiophyceae</taxon>
        <taxon>Klebsormidiales</taxon>
        <taxon>Klebsormidiaceae</taxon>
        <taxon>Klebsormidium</taxon>
    </lineage>
</organism>
<keyword evidence="3" id="KW-1185">Reference proteome</keyword>
<dbReference type="Proteomes" id="UP000054558">
    <property type="component" value="Unassembled WGS sequence"/>
</dbReference>
<gene>
    <name evidence="2" type="ORF">KFL_001380220</name>
</gene>
<name>A0A1Y1HWZ5_KLENI</name>
<feature type="region of interest" description="Disordered" evidence="1">
    <location>
        <begin position="454"/>
        <end position="479"/>
    </location>
</feature>
<accession>A0A1Y1HWZ5</accession>
<evidence type="ECO:0000313" key="3">
    <source>
        <dbReference type="Proteomes" id="UP000054558"/>
    </source>
</evidence>
<sequence length="1331" mass="145248">MASLLKRKLHELDIVPRPLLLTSTAPAPNARLHSTLAAGNPVRALAAVTIGGSSGCAPLPGRNVLFSDLRSVPVAVSPLPNAGGVRGGQPSYAAQRANDDFFFDYGYAFCFRQSEAFTKRGFGSTCIGSTCKGKVPIYSRGLDPFLWDRKRNRGGAIICPGGGGHLLCLRCLDAMYAGGRPFVSTATGEVVDRGDLFRKYEAFPASEELREAQLGQPAVPGGHQFFVQRRDLFACPYCKKKNRGSPERKRLELGPTPKELGPTAILGELKRSAVPPTIIAPGLFLLPQLDVNCRLLDISLRDGRPVNVPRLVQVDHLGDYKCMCGQRACREHEVGFLRDTAFMDGWWQRVSEEVEPLFGSFSGGKSFVREVTGSGLAARVLPLDRDGHLGVPLTGLNAEAWVGPQLRVFVTSEGADDSPAVCVLAGRSAFCDRCSEQERCPHVQRVLSITGEGNGVQIGPGSEATRADVQREATNSDKRAERSALRASGQMKLWVCNDPVCRRPDSKVACVHEDTTLEEWECLPAAALDMGHSHKKIDTVMSRGGQQVTSLCERWGDEGVRERNEAEYFCAPRPVESLSPCRRPWQLESRSGSLYTAGARYPVMTYRRVCRIAPGREAACCSVAYDGQEDGIFNFSGTTLISHGLLLRNHFAAALGASHSLNFDANDMATRSLEGPDAPRLDDRVFDAAMQAFNDLAARSRIQHVCKRPDCAHLYTSEVRAAEAEAEGAECPLKPERTEGSPLNLSTYAFSRDKVITFDGTFFPNSSAMRDSSEASLHSICEPDPGAPRVAGGFTPLSIGGVRPSNVPLEGIDCPWKFRNGLSELRPAVRAAAFRWCNFRKAPAQGSNTPLSAEEFVAMREGLPANLRALIDLATESGTCSDPTTCAVCKAVPRRPWMDGVLKGGPVAPTGWCPTHFQPYAALLHALLIPRYSWVFGHIVTLKLLRHLLLEGPVDNLGLAYLANDGPMLAAILRLHSIGEVQTGPRLYALPAALRPLLRDIYATNLLCFEPSANRPSASGRSPLATLHDATEHLWALECERLRSLGNLGDPGMVYAEQRGIALKGAANALLFELEVREPQCYDSDGFLREASTTYRERVGTVSIYDFHPLLYGRPQFTNWEDASGRGKKGSEERLAQHCGAPNPRSAKGRAGIFIACCQHRAPLGYHWLKGGESVSDLGTAALTRLPFKTLRGLTIIEDAACNAQEWFLNRVPQLAKFMLFLVDRFHSGPISCAPAGAAKRYATHTCSPTLFIDSYPQHDHTITTASEGINSGLKRSAASLQQITSIRRLMSRVTTILDTLFERSKFAVYYWAQSNVESSPLRESIRASRC</sequence>
<dbReference type="PANTHER" id="PTHR35135">
    <property type="entry name" value="OS05G0517800 PROTEIN"/>
    <property type="match status" value="1"/>
</dbReference>
<protein>
    <recommendedName>
        <fullName evidence="4">HMG domain-containing protein</fullName>
    </recommendedName>
</protein>
<feature type="compositionally biased region" description="Basic and acidic residues" evidence="1">
    <location>
        <begin position="465"/>
        <end position="479"/>
    </location>
</feature>
<evidence type="ECO:0008006" key="4">
    <source>
        <dbReference type="Google" id="ProtNLM"/>
    </source>
</evidence>
<evidence type="ECO:0000313" key="2">
    <source>
        <dbReference type="EMBL" id="GAQ83180.1"/>
    </source>
</evidence>
<reference evidence="2 3" key="1">
    <citation type="journal article" date="2014" name="Nat. Commun.">
        <title>Klebsormidium flaccidum genome reveals primary factors for plant terrestrial adaptation.</title>
        <authorList>
            <person name="Hori K."/>
            <person name="Maruyama F."/>
            <person name="Fujisawa T."/>
            <person name="Togashi T."/>
            <person name="Yamamoto N."/>
            <person name="Seo M."/>
            <person name="Sato S."/>
            <person name="Yamada T."/>
            <person name="Mori H."/>
            <person name="Tajima N."/>
            <person name="Moriyama T."/>
            <person name="Ikeuchi M."/>
            <person name="Watanabe M."/>
            <person name="Wada H."/>
            <person name="Kobayashi K."/>
            <person name="Saito M."/>
            <person name="Masuda T."/>
            <person name="Sasaki-Sekimoto Y."/>
            <person name="Mashiguchi K."/>
            <person name="Awai K."/>
            <person name="Shimojima M."/>
            <person name="Masuda S."/>
            <person name="Iwai M."/>
            <person name="Nobusawa T."/>
            <person name="Narise T."/>
            <person name="Kondo S."/>
            <person name="Saito H."/>
            <person name="Sato R."/>
            <person name="Murakawa M."/>
            <person name="Ihara Y."/>
            <person name="Oshima-Yamada Y."/>
            <person name="Ohtaka K."/>
            <person name="Satoh M."/>
            <person name="Sonobe K."/>
            <person name="Ishii M."/>
            <person name="Ohtani R."/>
            <person name="Kanamori-Sato M."/>
            <person name="Honoki R."/>
            <person name="Miyazaki D."/>
            <person name="Mochizuki H."/>
            <person name="Umetsu J."/>
            <person name="Higashi K."/>
            <person name="Shibata D."/>
            <person name="Kamiya Y."/>
            <person name="Sato N."/>
            <person name="Nakamura Y."/>
            <person name="Tabata S."/>
            <person name="Ida S."/>
            <person name="Kurokawa K."/>
            <person name="Ohta H."/>
        </authorList>
    </citation>
    <scope>NUCLEOTIDE SEQUENCE [LARGE SCALE GENOMIC DNA]</scope>
    <source>
        <strain evidence="2 3">NIES-2285</strain>
    </source>
</reference>
<proteinExistence type="predicted"/>